<dbReference type="EMBL" id="MHIB01000039">
    <property type="protein sequence ID" value="OGY43262.1"/>
    <property type="molecule type" value="Genomic_DNA"/>
</dbReference>
<protein>
    <submittedName>
        <fullName evidence="1">Uncharacterized protein</fullName>
    </submittedName>
</protein>
<name>A0A1G1XTH5_9BACT</name>
<sequence length="88" mass="9892">MSEEQWWIVLWRATDANIPVDFYWASSGQRAVAICRERTEYGALTCVSDLLYAVPAGTDRETALNRYLELVNKADQDQQVAPVAVLAT</sequence>
<gene>
    <name evidence="1" type="ORF">A2729_02385</name>
</gene>
<organism evidence="1 2">
    <name type="scientific">Candidatus Buchananbacteria bacterium RIFCSPHIGHO2_01_FULL_39_14</name>
    <dbReference type="NCBI Taxonomy" id="1797532"/>
    <lineage>
        <taxon>Bacteria</taxon>
        <taxon>Candidatus Buchananiibacteriota</taxon>
    </lineage>
</organism>
<accession>A0A1G1XTH5</accession>
<dbReference type="AlphaFoldDB" id="A0A1G1XTH5"/>
<dbReference type="STRING" id="1797532.A2729_02385"/>
<reference evidence="1 2" key="1">
    <citation type="journal article" date="2016" name="Nat. Commun.">
        <title>Thousands of microbial genomes shed light on interconnected biogeochemical processes in an aquifer system.</title>
        <authorList>
            <person name="Anantharaman K."/>
            <person name="Brown C.T."/>
            <person name="Hug L.A."/>
            <person name="Sharon I."/>
            <person name="Castelle C.J."/>
            <person name="Probst A.J."/>
            <person name="Thomas B.C."/>
            <person name="Singh A."/>
            <person name="Wilkins M.J."/>
            <person name="Karaoz U."/>
            <person name="Brodie E.L."/>
            <person name="Williams K.H."/>
            <person name="Hubbard S.S."/>
            <person name="Banfield J.F."/>
        </authorList>
    </citation>
    <scope>NUCLEOTIDE SEQUENCE [LARGE SCALE GENOMIC DNA]</scope>
</reference>
<comment type="caution">
    <text evidence="1">The sequence shown here is derived from an EMBL/GenBank/DDBJ whole genome shotgun (WGS) entry which is preliminary data.</text>
</comment>
<proteinExistence type="predicted"/>
<evidence type="ECO:0000313" key="1">
    <source>
        <dbReference type="EMBL" id="OGY43262.1"/>
    </source>
</evidence>
<dbReference type="Proteomes" id="UP000178930">
    <property type="component" value="Unassembled WGS sequence"/>
</dbReference>
<evidence type="ECO:0000313" key="2">
    <source>
        <dbReference type="Proteomes" id="UP000178930"/>
    </source>
</evidence>